<dbReference type="GO" id="GO:0016887">
    <property type="term" value="F:ATP hydrolysis activity"/>
    <property type="evidence" value="ECO:0007669"/>
    <property type="project" value="UniProtKB-UniRule"/>
</dbReference>
<evidence type="ECO:0000256" key="2">
    <source>
        <dbReference type="ARBA" id="ARBA00022490"/>
    </source>
</evidence>
<accession>A0A7G9YUE0</accession>
<dbReference type="GO" id="GO:0010498">
    <property type="term" value="P:proteasomal protein catabolic process"/>
    <property type="evidence" value="ECO:0007669"/>
    <property type="project" value="UniProtKB-UniRule"/>
</dbReference>
<feature type="binding site" evidence="8">
    <location>
        <position position="352"/>
    </location>
    <ligand>
        <name>ATP</name>
        <dbReference type="ChEBI" id="CHEBI:30616"/>
    </ligand>
</feature>
<evidence type="ECO:0000256" key="6">
    <source>
        <dbReference type="ARBA" id="ARBA00023054"/>
    </source>
</evidence>
<dbReference type="GO" id="GO:0005737">
    <property type="term" value="C:cytoplasm"/>
    <property type="evidence" value="ECO:0007669"/>
    <property type="project" value="UniProtKB-SubCell"/>
</dbReference>
<evidence type="ECO:0000256" key="1">
    <source>
        <dbReference type="ARBA" id="ARBA00006914"/>
    </source>
</evidence>
<evidence type="ECO:0000259" key="11">
    <source>
        <dbReference type="SMART" id="SM00382"/>
    </source>
</evidence>
<organism evidence="12">
    <name type="scientific">Candidatus Methanophagaceae archaeon ANME-1 ERB6</name>
    <dbReference type="NCBI Taxonomy" id="2759912"/>
    <lineage>
        <taxon>Archaea</taxon>
        <taxon>Methanobacteriati</taxon>
        <taxon>Methanobacteriota</taxon>
        <taxon>Stenosarchaea group</taxon>
        <taxon>Methanomicrobia</taxon>
        <taxon>Candidatus Methanophagales</taxon>
        <taxon>Candidatus Methanophagaceae</taxon>
    </lineage>
</organism>
<evidence type="ECO:0000256" key="7">
    <source>
        <dbReference type="ARBA" id="ARBA00023186"/>
    </source>
</evidence>
<sequence>MKASVSSGNSNRISSSSVGAGASAGAAYGGGDYPRYLADMVRRLEEVNNQLTDRVQKLEREERYREELRNRYEREIKKLRAEIEKLRTPPLVIGTVVDVIDDKRVVVRSSAGPKFVVNYSQSIDPKEAAPGTQVGLSQQSLAVVSVLPSAKDPSVYGMELIESPEVDYNMIGGLNEQIEEIKEVVELPLTVPEQFERIGVEPPKGVLLTGLPGTGKTLLAKAVAHRTSATFIRVVGSELVQKYIGEGARLVRELFALAKEKAPTILFIDELDAVAARRVEDGTTGEREVQRTMMQLLAEIDGFNPRGDVRIIAATNRPDILDPALLRPGRFDRIIEIPVPDREAREEIFRIHTSKMKLGKDVELDTLAALTENATGADIKVISTEAGMFAVKRNKESIEMEEFEQAITKMIGNEQKSHLYPKETGAMFA</sequence>
<dbReference type="Gene3D" id="3.40.50.300">
    <property type="entry name" value="P-loop containing nucleotide triphosphate hydrolases"/>
    <property type="match status" value="1"/>
</dbReference>
<feature type="coiled-coil region" evidence="8">
    <location>
        <begin position="41"/>
        <end position="89"/>
    </location>
</feature>
<dbReference type="EMBL" id="MT631474">
    <property type="protein sequence ID" value="QNO51624.1"/>
    <property type="molecule type" value="Genomic_DNA"/>
</dbReference>
<protein>
    <recommendedName>
        <fullName evidence="8">Proteasome-activating nucleotidase</fullName>
        <shortName evidence="8">PAN</shortName>
    </recommendedName>
    <alternativeName>
        <fullName evidence="8">Proteasomal ATPase</fullName>
    </alternativeName>
    <alternativeName>
        <fullName evidence="8">Proteasome regulatory ATPase</fullName>
    </alternativeName>
    <alternativeName>
        <fullName evidence="8">Proteasome regulatory particle</fullName>
    </alternativeName>
</protein>
<evidence type="ECO:0000313" key="12">
    <source>
        <dbReference type="EMBL" id="QNO51624.1"/>
    </source>
</evidence>
<dbReference type="HAMAP" id="MF_00553">
    <property type="entry name" value="PAN"/>
    <property type="match status" value="1"/>
</dbReference>
<dbReference type="FunFam" id="3.40.50.300:FF:000030">
    <property type="entry name" value="26S protease regulatory subunit 8"/>
    <property type="match status" value="1"/>
</dbReference>
<comment type="function">
    <text evidence="8">ATPase which is responsible for recognizing, binding, unfolding and translocation of substrate proteins into the archaeal 20S proteasome core particle. Is essential for opening the gate of the 20S proteasome via an interaction with its C-terminus, thereby allowing substrate entry and access to the site of proteolysis. Thus, the C-termini of the proteasomal ATPase function like a 'key in a lock' to induce gate opening and therefore regulate proteolysis. Unfolding activity requires energy from ATP hydrolysis, whereas ATP binding alone promotes ATPase-20S proteasome association which triggers gate opening, and supports translocation of unfolded substrates.</text>
</comment>
<comment type="similarity">
    <text evidence="1 8 9">Belongs to the AAA ATPase family.</text>
</comment>
<keyword evidence="5 8" id="KW-0647">Proteasome</keyword>
<dbReference type="InterPro" id="IPR003959">
    <property type="entry name" value="ATPase_AAA_core"/>
</dbReference>
<dbReference type="GO" id="GO:0022623">
    <property type="term" value="C:proteasome-activating nucleotidase complex"/>
    <property type="evidence" value="ECO:0007669"/>
    <property type="project" value="UniProtKB-UniRule"/>
</dbReference>
<evidence type="ECO:0000256" key="4">
    <source>
        <dbReference type="ARBA" id="ARBA00022840"/>
    </source>
</evidence>
<dbReference type="AlphaFoldDB" id="A0A7G9YUE0"/>
<dbReference type="SUPFAM" id="SSF52540">
    <property type="entry name" value="P-loop containing nucleoside triphosphate hydrolases"/>
    <property type="match status" value="1"/>
</dbReference>
<feature type="region of interest" description="Disordered" evidence="10">
    <location>
        <begin position="1"/>
        <end position="21"/>
    </location>
</feature>
<dbReference type="InterPro" id="IPR023501">
    <property type="entry name" value="Nucleotidase_PAN"/>
</dbReference>
<dbReference type="GO" id="GO:0005524">
    <property type="term" value="F:ATP binding"/>
    <property type="evidence" value="ECO:0007669"/>
    <property type="project" value="UniProtKB-UniRule"/>
</dbReference>
<evidence type="ECO:0000256" key="9">
    <source>
        <dbReference type="RuleBase" id="RU003651"/>
    </source>
</evidence>
<evidence type="ECO:0000256" key="5">
    <source>
        <dbReference type="ARBA" id="ARBA00022942"/>
    </source>
</evidence>
<dbReference type="SMART" id="SM00382">
    <property type="entry name" value="AAA"/>
    <property type="match status" value="1"/>
</dbReference>
<dbReference type="Pfam" id="PF16450">
    <property type="entry name" value="Prot_ATP_ID_OB_C"/>
    <property type="match status" value="1"/>
</dbReference>
<comment type="domain">
    <text evidence="8">Consists of three main regions, an N-terminal coiled-coil domain that may assist in substrate recognition, an interdomain involved in PAN hexamerization, and a C-terminal ATPase domain of the AAA type.</text>
</comment>
<evidence type="ECO:0000256" key="3">
    <source>
        <dbReference type="ARBA" id="ARBA00022741"/>
    </source>
</evidence>
<keyword evidence="4 8" id="KW-0067">ATP-binding</keyword>
<comment type="subunit">
    <text evidence="8">Homohexamer. The hexameric complex has a two-ring architecture resembling a top hat that caps the 20S proteasome core at one or both ends. Upon ATP-binding, the C-terminus of PAN interacts with the alpha-rings of the proteasome core by binding to the intersubunit pockets.</text>
</comment>
<evidence type="ECO:0000256" key="10">
    <source>
        <dbReference type="SAM" id="MobiDB-lite"/>
    </source>
</evidence>
<dbReference type="CDD" id="cd19502">
    <property type="entry name" value="RecA-like_PAN_like"/>
    <property type="match status" value="1"/>
</dbReference>
<dbReference type="InterPro" id="IPR012340">
    <property type="entry name" value="NA-bd_OB-fold"/>
</dbReference>
<dbReference type="InterPro" id="IPR050221">
    <property type="entry name" value="26S_Proteasome_ATPase"/>
</dbReference>
<feature type="binding site" evidence="8">
    <location>
        <begin position="213"/>
        <end position="218"/>
    </location>
    <ligand>
        <name>ATP</name>
        <dbReference type="ChEBI" id="CHEBI:30616"/>
    </ligand>
</feature>
<keyword evidence="6 8" id="KW-0175">Coiled coil</keyword>
<gene>
    <name evidence="8 12" type="primary">pan</name>
    <name evidence="12" type="ORF">JFJFMGFI_00023</name>
</gene>
<dbReference type="InterPro" id="IPR003593">
    <property type="entry name" value="AAA+_ATPase"/>
</dbReference>
<dbReference type="InterPro" id="IPR003960">
    <property type="entry name" value="ATPase_AAA_CS"/>
</dbReference>
<dbReference type="Gene3D" id="2.40.50.140">
    <property type="entry name" value="Nucleic acid-binding proteins"/>
    <property type="match status" value="1"/>
</dbReference>
<name>A0A7G9YUE0_9EURY</name>
<dbReference type="PROSITE" id="PS00674">
    <property type="entry name" value="AAA"/>
    <property type="match status" value="1"/>
</dbReference>
<comment type="subcellular location">
    <subcellularLocation>
        <location evidence="8">Cytoplasm</location>
    </subcellularLocation>
</comment>
<dbReference type="NCBIfam" id="TIGR01242">
    <property type="entry name" value="proteasome-activating nucleotidase"/>
    <property type="match status" value="1"/>
</dbReference>
<keyword evidence="2 8" id="KW-0963">Cytoplasm</keyword>
<feature type="domain" description="AAA+ ATPase" evidence="11">
    <location>
        <begin position="202"/>
        <end position="341"/>
    </location>
</feature>
<dbReference type="InterPro" id="IPR032501">
    <property type="entry name" value="Prot_ATP_ID_OB_2nd"/>
</dbReference>
<keyword evidence="7 8" id="KW-0143">Chaperone</keyword>
<dbReference type="GO" id="GO:0043335">
    <property type="term" value="P:protein unfolding"/>
    <property type="evidence" value="ECO:0007669"/>
    <property type="project" value="UniProtKB-UniRule"/>
</dbReference>
<dbReference type="PANTHER" id="PTHR23073">
    <property type="entry name" value="26S PROTEASOME REGULATORY SUBUNIT"/>
    <property type="match status" value="1"/>
</dbReference>
<dbReference type="InterPro" id="IPR027417">
    <property type="entry name" value="P-loop_NTPase"/>
</dbReference>
<dbReference type="Pfam" id="PF17862">
    <property type="entry name" value="AAA_lid_3"/>
    <property type="match status" value="1"/>
</dbReference>
<keyword evidence="3 8" id="KW-0547">Nucleotide-binding</keyword>
<dbReference type="Pfam" id="PF00004">
    <property type="entry name" value="AAA"/>
    <property type="match status" value="1"/>
</dbReference>
<dbReference type="Gene3D" id="1.10.8.60">
    <property type="match status" value="1"/>
</dbReference>
<dbReference type="NCBIfam" id="NF003069">
    <property type="entry name" value="PRK03992.1"/>
    <property type="match status" value="1"/>
</dbReference>
<dbReference type="InterPro" id="IPR041569">
    <property type="entry name" value="AAA_lid_3"/>
</dbReference>
<proteinExistence type="inferred from homology"/>
<evidence type="ECO:0000256" key="8">
    <source>
        <dbReference type="HAMAP-Rule" id="MF_00553"/>
    </source>
</evidence>
<reference evidence="12" key="1">
    <citation type="submission" date="2020-06" db="EMBL/GenBank/DDBJ databases">
        <title>Unique genomic features of the anaerobic methanotrophic archaea.</title>
        <authorList>
            <person name="Chadwick G.L."/>
            <person name="Skennerton C.T."/>
            <person name="Laso-Perez R."/>
            <person name="Leu A.O."/>
            <person name="Speth D.R."/>
            <person name="Yu H."/>
            <person name="Morgan-Lang C."/>
            <person name="Hatzenpichler R."/>
            <person name="Goudeau D."/>
            <person name="Malmstrom R."/>
            <person name="Brazelton W.J."/>
            <person name="Woyke T."/>
            <person name="Hallam S.J."/>
            <person name="Tyson G.W."/>
            <person name="Wegener G."/>
            <person name="Boetius A."/>
            <person name="Orphan V."/>
        </authorList>
    </citation>
    <scope>NUCLEOTIDE SEQUENCE</scope>
</reference>